<name>A0A2A7SBZ4_BURGA</name>
<dbReference type="RefSeq" id="WP_098151433.1">
    <property type="nucleotide sequence ID" value="NZ_CADEQH010000032.1"/>
</dbReference>
<accession>A0A2A7SBZ4</accession>
<gene>
    <name evidence="1" type="ORF">CRM94_02260</name>
</gene>
<dbReference type="AlphaFoldDB" id="A0A2A7SBZ4"/>
<dbReference type="Proteomes" id="UP000220629">
    <property type="component" value="Unassembled WGS sequence"/>
</dbReference>
<dbReference type="Pfam" id="PF26541">
    <property type="entry name" value="MafI2"/>
    <property type="match status" value="1"/>
</dbReference>
<evidence type="ECO:0000313" key="1">
    <source>
        <dbReference type="EMBL" id="PEH41076.1"/>
    </source>
</evidence>
<evidence type="ECO:0000313" key="2">
    <source>
        <dbReference type="Proteomes" id="UP000220629"/>
    </source>
</evidence>
<comment type="caution">
    <text evidence="1">The sequence shown here is derived from an EMBL/GenBank/DDBJ whole genome shotgun (WGS) entry which is preliminary data.</text>
</comment>
<dbReference type="EMBL" id="PDDY01000001">
    <property type="protein sequence ID" value="PEH41076.1"/>
    <property type="molecule type" value="Genomic_DNA"/>
</dbReference>
<sequence>MINEFRIRLLLALQSALLGYVSANIRAVSCAAEGEDITVQVVFDGPIADSDRDAMDEVGSELASHFEHGLVDMQCIRIDVPRSFRDSSLELHVYQRKE</sequence>
<dbReference type="InterPro" id="IPR058702">
    <property type="entry name" value="MafI2-like"/>
</dbReference>
<protein>
    <submittedName>
        <fullName evidence="1">Uncharacterized protein</fullName>
    </submittedName>
</protein>
<proteinExistence type="predicted"/>
<reference evidence="2" key="1">
    <citation type="submission" date="2017-09" db="EMBL/GenBank/DDBJ databases">
        <title>FDA dAtabase for Regulatory Grade micrObial Sequences (FDA-ARGOS): Supporting development and validation of Infectious Disease Dx tests.</title>
        <authorList>
            <person name="Minogue T."/>
            <person name="Wolcott M."/>
            <person name="Wasieloski L."/>
            <person name="Aguilar W."/>
            <person name="Moore D."/>
            <person name="Tallon L."/>
            <person name="Sadzewicz L."/>
            <person name="Ott S."/>
            <person name="Zhao X."/>
            <person name="Nagaraj S."/>
            <person name="Vavikolanu K."/>
            <person name="Aluvathingal J."/>
            <person name="Nadendla S."/>
            <person name="Sichtig H."/>
        </authorList>
    </citation>
    <scope>NUCLEOTIDE SEQUENCE [LARGE SCALE GENOMIC DNA]</scope>
    <source>
        <strain evidence="2">FDAARGOS_390</strain>
    </source>
</reference>
<organism evidence="1 2">
    <name type="scientific">Burkholderia gladioli</name>
    <name type="common">Pseudomonas marginata</name>
    <name type="synonym">Phytomonas marginata</name>
    <dbReference type="NCBI Taxonomy" id="28095"/>
    <lineage>
        <taxon>Bacteria</taxon>
        <taxon>Pseudomonadati</taxon>
        <taxon>Pseudomonadota</taxon>
        <taxon>Betaproteobacteria</taxon>
        <taxon>Burkholderiales</taxon>
        <taxon>Burkholderiaceae</taxon>
        <taxon>Burkholderia</taxon>
    </lineage>
</organism>